<dbReference type="PANTHER" id="PTHR10668">
    <property type="entry name" value="PHYTOENE DEHYDROGENASE"/>
    <property type="match status" value="1"/>
</dbReference>
<dbReference type="InterPro" id="IPR036188">
    <property type="entry name" value="FAD/NAD-bd_sf"/>
</dbReference>
<dbReference type="RefSeq" id="WP_154766966.1">
    <property type="nucleotide sequence ID" value="NZ_WLYK01000001.1"/>
</dbReference>
<keyword evidence="2" id="KW-1185">Reference proteome</keyword>
<evidence type="ECO:0000313" key="1">
    <source>
        <dbReference type="EMBL" id="MTD13011.1"/>
    </source>
</evidence>
<organism evidence="1 2">
    <name type="scientific">Nakamurella alba</name>
    <dbReference type="NCBI Taxonomy" id="2665158"/>
    <lineage>
        <taxon>Bacteria</taxon>
        <taxon>Bacillati</taxon>
        <taxon>Actinomycetota</taxon>
        <taxon>Actinomycetes</taxon>
        <taxon>Nakamurellales</taxon>
        <taxon>Nakamurellaceae</taxon>
        <taxon>Nakamurella</taxon>
    </lineage>
</organism>
<gene>
    <name evidence="1" type="ORF">GIS00_03500</name>
</gene>
<accession>A0A7K1FFX0</accession>
<dbReference type="AlphaFoldDB" id="A0A7K1FFX0"/>
<dbReference type="Gene3D" id="3.50.50.60">
    <property type="entry name" value="FAD/NAD(P)-binding domain"/>
    <property type="match status" value="1"/>
</dbReference>
<comment type="caution">
    <text evidence="1">The sequence shown here is derived from an EMBL/GenBank/DDBJ whole genome shotgun (WGS) entry which is preliminary data.</text>
</comment>
<dbReference type="EMBL" id="WLYK01000001">
    <property type="protein sequence ID" value="MTD13011.1"/>
    <property type="molecule type" value="Genomic_DNA"/>
</dbReference>
<protein>
    <submittedName>
        <fullName evidence="1">FAD-dependent oxidoreductase</fullName>
    </submittedName>
</protein>
<reference evidence="1 2" key="1">
    <citation type="submission" date="2019-11" db="EMBL/GenBank/DDBJ databases">
        <authorList>
            <person name="Jiang L.-Q."/>
        </authorList>
    </citation>
    <scope>NUCLEOTIDE SEQUENCE [LARGE SCALE GENOMIC DNA]</scope>
    <source>
        <strain evidence="1 2">YIM 132087</strain>
    </source>
</reference>
<sequence length="524" mass="53991">MTGSRGDAPSDAAVDVLVVGGGHNGLVAAILAAQAGLRVRLLEAADHLGGATLGAAVFPGIPVRLSRYSYLVSLFPAELADRLCITLPLASRRVSSYTPVRRDGRAGGLLVERDPGPATEASFAALTGGRAEFAAWQQFYGELAALAAVVAPALTGPLRRRSAVRDAVVATAGSRIWDEIAERPLGETITGRFADDTVRGVVATDGLIGTHTSLFDAGLLANRCFLYHLIGRGTGEWLVPVGGMGGVADALLARARGLGVDLVTDVTVAQVHEAADGVVAVDTTGREWPAAHLLAAVAPAVVAGWRGEVPDRPVGAQMKINMLLDRLPRLLSGADPAEAFAGTTHLEESFDQLEAAYRLSVAGALPTALPGEVYCHSLTDPGILAGRGGATLTLFGLHTPDALFRADPVAARAAAARSALDALQLHLAEPLEECLARDVDGRPCLDVASPLDLERDLLMPGGNIFHGDLSWPWLADDEEVDSPAQAFGVAVPGSRRILLAGAGSRRGGGVSGLGGAAAVDALLA</sequence>
<dbReference type="Pfam" id="PF12831">
    <property type="entry name" value="FAD_oxidored"/>
    <property type="match status" value="1"/>
</dbReference>
<dbReference type="GO" id="GO:0005829">
    <property type="term" value="C:cytosol"/>
    <property type="evidence" value="ECO:0007669"/>
    <property type="project" value="TreeGrafter"/>
</dbReference>
<dbReference type="Proteomes" id="UP000460221">
    <property type="component" value="Unassembled WGS sequence"/>
</dbReference>
<proteinExistence type="predicted"/>
<name>A0A7K1FFX0_9ACTN</name>
<dbReference type="SUPFAM" id="SSF51905">
    <property type="entry name" value="FAD/NAD(P)-binding domain"/>
    <property type="match status" value="1"/>
</dbReference>
<dbReference type="PANTHER" id="PTHR10668:SF103">
    <property type="entry name" value="PYRIDINE NUCLEOTIDE-DISULFIDE OXIDOREDUCTASE DOMAIN-CONTAINING PROTEIN 2"/>
    <property type="match status" value="1"/>
</dbReference>
<evidence type="ECO:0000313" key="2">
    <source>
        <dbReference type="Proteomes" id="UP000460221"/>
    </source>
</evidence>